<feature type="region of interest" description="Disordered" evidence="1">
    <location>
        <begin position="118"/>
        <end position="165"/>
    </location>
</feature>
<dbReference type="HOGENOM" id="CLU_1610964_0_0_1"/>
<proteinExistence type="predicted"/>
<reference evidence="4" key="2">
    <citation type="submission" date="2015-01" db="EMBL/GenBank/DDBJ databases">
        <title>Evolutionary Origins and Diversification of the Mycorrhizal Mutualists.</title>
        <authorList>
            <consortium name="DOE Joint Genome Institute"/>
            <consortium name="Mycorrhizal Genomics Consortium"/>
            <person name="Kohler A."/>
            <person name="Kuo A."/>
            <person name="Nagy L.G."/>
            <person name="Floudas D."/>
            <person name="Copeland A."/>
            <person name="Barry K.W."/>
            <person name="Cichocki N."/>
            <person name="Veneault-Fourrey C."/>
            <person name="LaButti K."/>
            <person name="Lindquist E.A."/>
            <person name="Lipzen A."/>
            <person name="Lundell T."/>
            <person name="Morin E."/>
            <person name="Murat C."/>
            <person name="Riley R."/>
            <person name="Ohm R."/>
            <person name="Sun H."/>
            <person name="Tunlid A."/>
            <person name="Henrissat B."/>
            <person name="Grigoriev I.V."/>
            <person name="Hibbett D.S."/>
            <person name="Martin F."/>
        </authorList>
    </citation>
    <scope>NUCLEOTIDE SEQUENCE [LARGE SCALE GENOMIC DNA]</scope>
    <source>
        <strain evidence="4">h7</strain>
    </source>
</reference>
<gene>
    <name evidence="3" type="ORF">M413DRAFT_240362</name>
</gene>
<evidence type="ECO:0000313" key="3">
    <source>
        <dbReference type="EMBL" id="KIM38682.1"/>
    </source>
</evidence>
<feature type="compositionally biased region" description="Low complexity" evidence="1">
    <location>
        <begin position="101"/>
        <end position="110"/>
    </location>
</feature>
<keyword evidence="4" id="KW-1185">Reference proteome</keyword>
<keyword evidence="2" id="KW-0812">Transmembrane</keyword>
<accession>A0A0C2YCG9</accession>
<feature type="compositionally biased region" description="Low complexity" evidence="1">
    <location>
        <begin position="132"/>
        <end position="146"/>
    </location>
</feature>
<dbReference type="AlphaFoldDB" id="A0A0C2YCG9"/>
<reference evidence="3 4" key="1">
    <citation type="submission" date="2014-04" db="EMBL/GenBank/DDBJ databases">
        <authorList>
            <consortium name="DOE Joint Genome Institute"/>
            <person name="Kuo A."/>
            <person name="Gay G."/>
            <person name="Dore J."/>
            <person name="Kohler A."/>
            <person name="Nagy L.G."/>
            <person name="Floudas D."/>
            <person name="Copeland A."/>
            <person name="Barry K.W."/>
            <person name="Cichocki N."/>
            <person name="Veneault-Fourrey C."/>
            <person name="LaButti K."/>
            <person name="Lindquist E.A."/>
            <person name="Lipzen A."/>
            <person name="Lundell T."/>
            <person name="Morin E."/>
            <person name="Murat C."/>
            <person name="Sun H."/>
            <person name="Tunlid A."/>
            <person name="Henrissat B."/>
            <person name="Grigoriev I.V."/>
            <person name="Hibbett D.S."/>
            <person name="Martin F."/>
            <person name="Nordberg H.P."/>
            <person name="Cantor M.N."/>
            <person name="Hua S.X."/>
        </authorList>
    </citation>
    <scope>NUCLEOTIDE SEQUENCE [LARGE SCALE GENOMIC DNA]</scope>
    <source>
        <strain evidence="4">h7</strain>
    </source>
</reference>
<evidence type="ECO:0000313" key="4">
    <source>
        <dbReference type="Proteomes" id="UP000053424"/>
    </source>
</evidence>
<feature type="transmembrane region" description="Helical" evidence="2">
    <location>
        <begin position="6"/>
        <end position="27"/>
    </location>
</feature>
<organism evidence="3 4">
    <name type="scientific">Hebeloma cylindrosporum</name>
    <dbReference type="NCBI Taxonomy" id="76867"/>
    <lineage>
        <taxon>Eukaryota</taxon>
        <taxon>Fungi</taxon>
        <taxon>Dikarya</taxon>
        <taxon>Basidiomycota</taxon>
        <taxon>Agaricomycotina</taxon>
        <taxon>Agaricomycetes</taxon>
        <taxon>Agaricomycetidae</taxon>
        <taxon>Agaricales</taxon>
        <taxon>Agaricineae</taxon>
        <taxon>Hymenogastraceae</taxon>
        <taxon>Hebeloma</taxon>
    </lineage>
</organism>
<protein>
    <submittedName>
        <fullName evidence="3">Uncharacterized protein</fullName>
    </submittedName>
</protein>
<evidence type="ECO:0000256" key="2">
    <source>
        <dbReference type="SAM" id="Phobius"/>
    </source>
</evidence>
<feature type="region of interest" description="Disordered" evidence="1">
    <location>
        <begin position="91"/>
        <end position="110"/>
    </location>
</feature>
<keyword evidence="2" id="KW-0472">Membrane</keyword>
<dbReference type="Proteomes" id="UP000053424">
    <property type="component" value="Unassembled WGS sequence"/>
</dbReference>
<sequence>MNLKLKFALILAGVLVPCTFIFLVALMTRKSNRRKSRWVPASSYTVPPLNWAMLAAPAVSTATTTTATAAAPAATQNQAGDASDGAVTKFALDGRGESKSGAAGTVPPPAAVAAVTRGHIGGSSSGLPPPLKQSQSQQQHSSSLPPVEEGPLSTVSPIQMDGADR</sequence>
<name>A0A0C2YCG9_HEBCY</name>
<keyword evidence="2" id="KW-1133">Transmembrane helix</keyword>
<evidence type="ECO:0000256" key="1">
    <source>
        <dbReference type="SAM" id="MobiDB-lite"/>
    </source>
</evidence>
<dbReference type="EMBL" id="KN831789">
    <property type="protein sequence ID" value="KIM38682.1"/>
    <property type="molecule type" value="Genomic_DNA"/>
</dbReference>